<organism evidence="1 2">
    <name type="scientific">Babesia caballi</name>
    <dbReference type="NCBI Taxonomy" id="5871"/>
    <lineage>
        <taxon>Eukaryota</taxon>
        <taxon>Sar</taxon>
        <taxon>Alveolata</taxon>
        <taxon>Apicomplexa</taxon>
        <taxon>Aconoidasida</taxon>
        <taxon>Piroplasmida</taxon>
        <taxon>Babesiidae</taxon>
        <taxon>Babesia</taxon>
    </lineage>
</organism>
<gene>
    <name evidence="1" type="ORF">BcabD6B2_07940</name>
</gene>
<reference evidence="1 2" key="1">
    <citation type="submission" date="2021-06" db="EMBL/GenBank/DDBJ databases">
        <title>Genome sequence of Babesia caballi.</title>
        <authorList>
            <person name="Yamagishi J."/>
            <person name="Kidaka T."/>
            <person name="Ochi A."/>
        </authorList>
    </citation>
    <scope>NUCLEOTIDE SEQUENCE [LARGE SCALE GENOMIC DNA]</scope>
    <source>
        <strain evidence="1">USDA-D6B2</strain>
    </source>
</reference>
<keyword evidence="2" id="KW-1185">Reference proteome</keyword>
<dbReference type="GeneID" id="94192842"/>
<evidence type="ECO:0000313" key="1">
    <source>
        <dbReference type="EMBL" id="GIX61359.1"/>
    </source>
</evidence>
<accession>A0AAV4LN07</accession>
<evidence type="ECO:0000313" key="2">
    <source>
        <dbReference type="Proteomes" id="UP001497744"/>
    </source>
</evidence>
<name>A0AAV4LN07_BABCB</name>
<comment type="caution">
    <text evidence="1">The sequence shown here is derived from an EMBL/GenBank/DDBJ whole genome shotgun (WGS) entry which is preliminary data.</text>
</comment>
<dbReference type="Proteomes" id="UP001497744">
    <property type="component" value="Unassembled WGS sequence"/>
</dbReference>
<dbReference type="AlphaFoldDB" id="A0AAV4LN07"/>
<protein>
    <submittedName>
        <fullName evidence="1">Universal stress protein</fullName>
    </submittedName>
</protein>
<dbReference type="EMBL" id="BPLF01000001">
    <property type="protein sequence ID" value="GIX61359.1"/>
    <property type="molecule type" value="Genomic_DNA"/>
</dbReference>
<dbReference type="RefSeq" id="XP_067713430.1">
    <property type="nucleotide sequence ID" value="XM_067857329.1"/>
</dbReference>
<proteinExistence type="predicted"/>
<sequence length="177" mass="19926">MLDRVHYDPQETDERRHELARGHRLRLVDTRKERVAADDDDDDAHRLEHAAADGPRLLDYVVIDGRPEEIRDEQGEQQHENGLHVDFRASPRPTDRLKGLSTLCVSNSLCLCGMVNTSDHREKIPSDKMPIMDTKLGPSMCFFRSTSSLMIELNALTSAANTTSANPTSCVDVTWSI</sequence>